<dbReference type="SUPFAM" id="SSF53756">
    <property type="entry name" value="UDP-Glycosyltransferase/glycogen phosphorylase"/>
    <property type="match status" value="1"/>
</dbReference>
<dbReference type="PANTHER" id="PTHR45947:SF3">
    <property type="entry name" value="SULFOQUINOVOSYL TRANSFERASE SQD2"/>
    <property type="match status" value="1"/>
</dbReference>
<evidence type="ECO:0000313" key="2">
    <source>
        <dbReference type="Proteomes" id="UP000014227"/>
    </source>
</evidence>
<dbReference type="InterPro" id="IPR050194">
    <property type="entry name" value="Glycosyltransferase_grp1"/>
</dbReference>
<dbReference type="EMBL" id="HF951689">
    <property type="protein sequence ID" value="CCW36539.1"/>
    <property type="molecule type" value="Genomic_DNA"/>
</dbReference>
<name>S0EXW3_CHTCT</name>
<accession>S0EXW3</accession>
<dbReference type="RefSeq" id="WP_016484046.1">
    <property type="nucleotide sequence ID" value="NC_021487.1"/>
</dbReference>
<organism evidence="1 2">
    <name type="scientific">Chthonomonas calidirosea (strain DSM 23976 / ICMP 18418 / T49)</name>
    <dbReference type="NCBI Taxonomy" id="1303518"/>
    <lineage>
        <taxon>Bacteria</taxon>
        <taxon>Bacillati</taxon>
        <taxon>Armatimonadota</taxon>
        <taxon>Chthonomonadia</taxon>
        <taxon>Chthonomonadales</taxon>
        <taxon>Chthonomonadaceae</taxon>
        <taxon>Chthonomonas</taxon>
    </lineage>
</organism>
<dbReference type="Pfam" id="PF13692">
    <property type="entry name" value="Glyco_trans_1_4"/>
    <property type="match status" value="1"/>
</dbReference>
<keyword evidence="1" id="KW-0808">Transferase</keyword>
<reference evidence="2" key="1">
    <citation type="submission" date="2013-03" db="EMBL/GenBank/DDBJ databases">
        <title>Genome sequence of Chthonomonas calidirosea, the first sequenced genome from the Armatimonadetes phylum (formally candidate division OP10).</title>
        <authorList>
            <person name="Lee K.C.Y."/>
            <person name="Morgan X.C."/>
            <person name="Dunfield P.F."/>
            <person name="Tamas I."/>
            <person name="Houghton K.M."/>
            <person name="Vyssotski M."/>
            <person name="Ryan J.L.J."/>
            <person name="Lagutin K."/>
            <person name="McDonald I.R."/>
            <person name="Stott M.B."/>
        </authorList>
    </citation>
    <scope>NUCLEOTIDE SEQUENCE [LARGE SCALE GENOMIC DNA]</scope>
    <source>
        <strain evidence="2">DSM 23976 / ICMP 18418 / T49</strain>
    </source>
</reference>
<dbReference type="InParanoid" id="S0EXW3"/>
<protein>
    <submittedName>
        <fullName evidence="1">Glycosyltransferase</fullName>
    </submittedName>
</protein>
<dbReference type="GO" id="GO:0016757">
    <property type="term" value="F:glycosyltransferase activity"/>
    <property type="evidence" value="ECO:0007669"/>
    <property type="project" value="TreeGrafter"/>
</dbReference>
<evidence type="ECO:0000313" key="1">
    <source>
        <dbReference type="EMBL" id="CCW36539.1"/>
    </source>
</evidence>
<proteinExistence type="predicted"/>
<gene>
    <name evidence="1" type="ORF">CCALI_02751</name>
</gene>
<dbReference type="HOGENOM" id="CLU_741619_0_0_0"/>
<dbReference type="PATRIC" id="fig|1303518.3.peg.2855"/>
<dbReference type="KEGG" id="ccz:CCALI_02751"/>
<dbReference type="PANTHER" id="PTHR45947">
    <property type="entry name" value="SULFOQUINOVOSYL TRANSFERASE SQD2"/>
    <property type="match status" value="1"/>
</dbReference>
<dbReference type="AlphaFoldDB" id="S0EXW3"/>
<dbReference type="eggNOG" id="COG0438">
    <property type="taxonomic scope" value="Bacteria"/>
</dbReference>
<keyword evidence="2" id="KW-1185">Reference proteome</keyword>
<sequence length="361" mass="40343">MKRLLCIATAGGGQDAIRIRRLTEGIAAECTYYDVDRKLSRKAALRQVRQLLRSKPWDLVYLEGTGIAGGLPLIWEARTRRLRYIVSSGDPVGGFFLVTQGRLHGWVFGVYEKLLYRHCVGFIGWTPYLTGVALHLGAPRGITIEGAVDLCRFTVPSASQRQEAKRALAIPPHHLVCGVVGSLNWTERQRYCYGLELIETLKLLKRADVTMLIVGDGSGLERLQAAVPASLQERARFTGRLQPDQVPCALHAMDIGFITQTLDKLGSFRLTTKLPEYLASGVAVAMSPIPGYYDYVEPAGWPLPPYHPTDPAFHRACAQWLDALSWEEVQERAAHARPIALRFDYQTANARFRRFVEELLA</sequence>
<dbReference type="STRING" id="454171.CP488_01336"/>
<dbReference type="Proteomes" id="UP000014227">
    <property type="component" value="Chromosome I"/>
</dbReference>
<dbReference type="Gene3D" id="3.40.50.2000">
    <property type="entry name" value="Glycogen Phosphorylase B"/>
    <property type="match status" value="1"/>
</dbReference>